<dbReference type="SUPFAM" id="SSF56784">
    <property type="entry name" value="HAD-like"/>
    <property type="match status" value="1"/>
</dbReference>
<proteinExistence type="predicted"/>
<dbReference type="InterPro" id="IPR036412">
    <property type="entry name" value="HAD-like_sf"/>
</dbReference>
<dbReference type="Pfam" id="PF08282">
    <property type="entry name" value="Hydrolase_3"/>
    <property type="match status" value="1"/>
</dbReference>
<keyword evidence="1" id="KW-0378">Hydrolase</keyword>
<protein>
    <submittedName>
        <fullName evidence="1">HAD family hydrolase</fullName>
        <ecNumber evidence="1">3.1.3.-</ecNumber>
    </submittedName>
</protein>
<organism evidence="1 2">
    <name type="scientific">Corynebacterium breve</name>
    <dbReference type="NCBI Taxonomy" id="3049799"/>
    <lineage>
        <taxon>Bacteria</taxon>
        <taxon>Bacillati</taxon>
        <taxon>Actinomycetota</taxon>
        <taxon>Actinomycetes</taxon>
        <taxon>Mycobacteriales</taxon>
        <taxon>Corynebacteriaceae</taxon>
        <taxon>Corynebacterium</taxon>
    </lineage>
</organism>
<dbReference type="Gene3D" id="3.40.50.1000">
    <property type="entry name" value="HAD superfamily/HAD-like"/>
    <property type="match status" value="1"/>
</dbReference>
<keyword evidence="2" id="KW-1185">Reference proteome</keyword>
<dbReference type="Gene3D" id="3.30.1240.10">
    <property type="match status" value="1"/>
</dbReference>
<dbReference type="EMBL" id="CP126969">
    <property type="protein sequence ID" value="WIM68178.1"/>
    <property type="molecule type" value="Genomic_DNA"/>
</dbReference>
<sequence length="256" mass="28213">MPVKIAALDFDGTLHRGGTIAPQDIAAIDAWRKAGHLAISATGRSRSSLTRGLTGLNRTFDYNVLSNGGSSTDAENNLLFGHPLPSSAVRTLVSTFHQLDGLAVYGTTLGDNDGVFSNNTGQKRNKLTEGFIEMTVDDIPFHDFAVVPFWVPTDMNLREIVIDWIRKHLPHVAITTNHNFIDIMAAGVNKGSGIQQLLAYLGINDYELYTFGDSWNDIPMHEIAHRSHSFDFSPTDVKDASHQVIRRVSDCLMDYA</sequence>
<dbReference type="Proteomes" id="UP001225598">
    <property type="component" value="Chromosome"/>
</dbReference>
<evidence type="ECO:0000313" key="2">
    <source>
        <dbReference type="Proteomes" id="UP001225598"/>
    </source>
</evidence>
<dbReference type="PANTHER" id="PTHR10000">
    <property type="entry name" value="PHOSPHOSERINE PHOSPHATASE"/>
    <property type="match status" value="1"/>
</dbReference>
<dbReference type="RefSeq" id="WP_284825558.1">
    <property type="nucleotide sequence ID" value="NZ_CP126969.1"/>
</dbReference>
<name>A0ABY8VIW1_9CORY</name>
<dbReference type="PANTHER" id="PTHR10000:SF8">
    <property type="entry name" value="HAD SUPERFAMILY HYDROLASE-LIKE, TYPE 3"/>
    <property type="match status" value="1"/>
</dbReference>
<dbReference type="GO" id="GO:0016787">
    <property type="term" value="F:hydrolase activity"/>
    <property type="evidence" value="ECO:0007669"/>
    <property type="project" value="UniProtKB-KW"/>
</dbReference>
<evidence type="ECO:0000313" key="1">
    <source>
        <dbReference type="EMBL" id="WIM68178.1"/>
    </source>
</evidence>
<dbReference type="InterPro" id="IPR023214">
    <property type="entry name" value="HAD_sf"/>
</dbReference>
<gene>
    <name evidence="1" type="ORF">QP027_01910</name>
</gene>
<accession>A0ABY8VIW1</accession>
<reference evidence="1 2" key="1">
    <citation type="submission" date="2023-05" db="EMBL/GenBank/DDBJ databases">
        <title>Corynebacterium suedekumii sp. nov. and Corynebacterium breve sp. nov. isolated from raw cow's milk.</title>
        <authorList>
            <person name="Baer M.K."/>
            <person name="Mehl L."/>
            <person name="Hellmuth R."/>
            <person name="Marke G."/>
            <person name="Lipski A."/>
        </authorList>
    </citation>
    <scope>NUCLEOTIDE SEQUENCE [LARGE SCALE GENOMIC DNA]</scope>
    <source>
        <strain evidence="1 2">R4</strain>
    </source>
</reference>
<dbReference type="EC" id="3.1.3.-" evidence="1"/>